<name>A0AA36D6W7_9BILA</name>
<organism evidence="1 2">
    <name type="scientific">Mesorhabditis spiculigera</name>
    <dbReference type="NCBI Taxonomy" id="96644"/>
    <lineage>
        <taxon>Eukaryota</taxon>
        <taxon>Metazoa</taxon>
        <taxon>Ecdysozoa</taxon>
        <taxon>Nematoda</taxon>
        <taxon>Chromadorea</taxon>
        <taxon>Rhabditida</taxon>
        <taxon>Rhabditina</taxon>
        <taxon>Rhabditomorpha</taxon>
        <taxon>Rhabditoidea</taxon>
        <taxon>Rhabditidae</taxon>
        <taxon>Mesorhabditinae</taxon>
        <taxon>Mesorhabditis</taxon>
    </lineage>
</organism>
<feature type="non-terminal residue" evidence="1">
    <location>
        <position position="266"/>
    </location>
</feature>
<dbReference type="EMBL" id="CATQJA010002663">
    <property type="protein sequence ID" value="CAJ0581846.1"/>
    <property type="molecule type" value="Genomic_DNA"/>
</dbReference>
<evidence type="ECO:0000313" key="2">
    <source>
        <dbReference type="Proteomes" id="UP001177023"/>
    </source>
</evidence>
<sequence>MAPDKYKEDLVALKHQIEEKRRIITEVLRGAAEISTEKGITLRREFRAKKLEVRTAISEALRIEEFDFWVIKLDFSGEHEKKRLLPSMLPGISATWALFDPEWRMISCIDPSQPTTFVLSARSLEVALEAHIQLSLTLIPYRPFPERDQELGEVSDVLLELPRATITSRICDLNEHGKNGILIFIRCLAVAYHEMETAEFHSELLERRFSGKFKIYDYGSFTVCLGQAEFTKSLIYAPPHMRSKLCRIVAPNEELAIRIAERLTGE</sequence>
<dbReference type="Proteomes" id="UP001177023">
    <property type="component" value="Unassembled WGS sequence"/>
</dbReference>
<dbReference type="AlphaFoldDB" id="A0AA36D6W7"/>
<keyword evidence="2" id="KW-1185">Reference proteome</keyword>
<gene>
    <name evidence="1" type="ORF">MSPICULIGERA_LOCUS20000</name>
</gene>
<reference evidence="1" key="1">
    <citation type="submission" date="2023-06" db="EMBL/GenBank/DDBJ databases">
        <authorList>
            <person name="Delattre M."/>
        </authorList>
    </citation>
    <scope>NUCLEOTIDE SEQUENCE</scope>
    <source>
        <strain evidence="1">AF72</strain>
    </source>
</reference>
<evidence type="ECO:0000313" key="1">
    <source>
        <dbReference type="EMBL" id="CAJ0581846.1"/>
    </source>
</evidence>
<proteinExistence type="predicted"/>
<protein>
    <submittedName>
        <fullName evidence="1">Uncharacterized protein</fullName>
    </submittedName>
</protein>
<comment type="caution">
    <text evidence="1">The sequence shown here is derived from an EMBL/GenBank/DDBJ whole genome shotgun (WGS) entry which is preliminary data.</text>
</comment>
<accession>A0AA36D6W7</accession>